<proteinExistence type="predicted"/>
<evidence type="ECO:0000313" key="3">
    <source>
        <dbReference type="Proteomes" id="UP000325212"/>
    </source>
</evidence>
<organism evidence="2 3">
    <name type="scientific">Clostridium diolis</name>
    <dbReference type="NCBI Taxonomy" id="223919"/>
    <lineage>
        <taxon>Bacteria</taxon>
        <taxon>Bacillati</taxon>
        <taxon>Bacillota</taxon>
        <taxon>Clostridia</taxon>
        <taxon>Eubacteriales</taxon>
        <taxon>Clostridiaceae</taxon>
        <taxon>Clostridium</taxon>
    </lineage>
</organism>
<dbReference type="InterPro" id="IPR007345">
    <property type="entry name" value="Polysacch_pyruvyl_Trfase"/>
</dbReference>
<protein>
    <recommendedName>
        <fullName evidence="1">Polysaccharide pyruvyl transferase domain-containing protein</fullName>
    </recommendedName>
</protein>
<keyword evidence="3" id="KW-1185">Reference proteome</keyword>
<dbReference type="RefSeq" id="WP_039771271.1">
    <property type="nucleotide sequence ID" value="NZ_BJLA01000002.1"/>
</dbReference>
<accession>A0AAV3VWX9</accession>
<dbReference type="EMBL" id="BJLA01000002">
    <property type="protein sequence ID" value="GEA30038.1"/>
    <property type="molecule type" value="Genomic_DNA"/>
</dbReference>
<sequence length="374" mass="43694">MKKIGIITYHSAYNYGSALQAYATQEMVKKICGYAELINFRMKEQRQFYSLYRTKYGMKTLIKDIMQFPLHGKRRIRCNAFENFFNQYMNLSNECQTPDDVVNIWNKYDTIISGSDQIWNKHSQELEHNSWEYMNSYLLVGFSGKKVSYASSVANMTDDELKRIIPEISKFSSISMRENSSSVHMAEMMGRNIENVLDPTFLLDKADWIKSLNLKENKKKRYILYYSLGGIQPLKKNRKVLIELANSRQCKLIIVTPFAFIPIQNKVVETHSEFGPVEFLEAIYNAEMVVTDSYHGTILSVNFEKDVYSLCENVGSEFRKTDILNRIGLNDRIIYDVDSLITKTFEPIDYGYVNCEVERLRKHSKEYLKEAIVY</sequence>
<dbReference type="Proteomes" id="UP000325212">
    <property type="component" value="Unassembled WGS sequence"/>
</dbReference>
<reference evidence="2 3" key="1">
    <citation type="submission" date="2019-06" db="EMBL/GenBank/DDBJ databases">
        <title>Draft genome sequence of Clostridium diolis DSM 15410.</title>
        <authorList>
            <person name="Kobayashi H."/>
            <person name="Tanizawa Y."/>
            <person name="Tohno M."/>
        </authorList>
    </citation>
    <scope>NUCLEOTIDE SEQUENCE [LARGE SCALE GENOMIC DNA]</scope>
    <source>
        <strain evidence="2 3">DSM 15410</strain>
    </source>
</reference>
<evidence type="ECO:0000313" key="2">
    <source>
        <dbReference type="EMBL" id="GEA30038.1"/>
    </source>
</evidence>
<feature type="domain" description="Polysaccharide pyruvyl transferase" evidence="1">
    <location>
        <begin position="14"/>
        <end position="305"/>
    </location>
</feature>
<evidence type="ECO:0000259" key="1">
    <source>
        <dbReference type="Pfam" id="PF04230"/>
    </source>
</evidence>
<dbReference type="Pfam" id="PF04230">
    <property type="entry name" value="PS_pyruv_trans"/>
    <property type="match status" value="1"/>
</dbReference>
<dbReference type="AlphaFoldDB" id="A0AAV3VWX9"/>
<comment type="caution">
    <text evidence="2">The sequence shown here is derived from an EMBL/GenBank/DDBJ whole genome shotgun (WGS) entry which is preliminary data.</text>
</comment>
<name>A0AAV3VWX9_9CLOT</name>
<gene>
    <name evidence="2" type="ORF">CDIOL_09610</name>
</gene>